<reference evidence="2" key="1">
    <citation type="journal article" date="2020" name="Nature">
        <title>Giant virus diversity and host interactions through global metagenomics.</title>
        <authorList>
            <person name="Schulz F."/>
            <person name="Roux S."/>
            <person name="Paez-Espino D."/>
            <person name="Jungbluth S."/>
            <person name="Walsh D.A."/>
            <person name="Denef V.J."/>
            <person name="McMahon K.D."/>
            <person name="Konstantinidis K.T."/>
            <person name="Eloe-Fadrosh E.A."/>
            <person name="Kyrpides N.C."/>
            <person name="Woyke T."/>
        </authorList>
    </citation>
    <scope>NUCLEOTIDE SEQUENCE</scope>
    <source>
        <strain evidence="2">GVMAG-M-3300010158-59</strain>
    </source>
</reference>
<protein>
    <recommendedName>
        <fullName evidence="3">Alpha 1,4-glycosyltransferase domain-containing protein</fullName>
    </recommendedName>
</protein>
<proteinExistence type="predicted"/>
<evidence type="ECO:0000313" key="2">
    <source>
        <dbReference type="EMBL" id="QHS88790.1"/>
    </source>
</evidence>
<dbReference type="Gene3D" id="3.90.550.20">
    <property type="match status" value="1"/>
</dbReference>
<dbReference type="GO" id="GO:0000030">
    <property type="term" value="F:mannosyltransferase activity"/>
    <property type="evidence" value="ECO:0007669"/>
    <property type="project" value="TreeGrafter"/>
</dbReference>
<dbReference type="GO" id="GO:0016020">
    <property type="term" value="C:membrane"/>
    <property type="evidence" value="ECO:0007669"/>
    <property type="project" value="GOC"/>
</dbReference>
<organism evidence="2">
    <name type="scientific">viral metagenome</name>
    <dbReference type="NCBI Taxonomy" id="1070528"/>
    <lineage>
        <taxon>unclassified sequences</taxon>
        <taxon>metagenomes</taxon>
        <taxon>organismal metagenomes</taxon>
    </lineage>
</organism>
<dbReference type="PANTHER" id="PTHR32385:SF15">
    <property type="entry name" value="INOSITOL PHOSPHOCERAMIDE MANNOSYLTRANSFERASE 1"/>
    <property type="match status" value="1"/>
</dbReference>
<dbReference type="GO" id="GO:0051999">
    <property type="term" value="P:mannosyl-inositol phosphorylceramide biosynthetic process"/>
    <property type="evidence" value="ECO:0007669"/>
    <property type="project" value="TreeGrafter"/>
</dbReference>
<dbReference type="InterPro" id="IPR051706">
    <property type="entry name" value="Glycosyltransferase_domain"/>
</dbReference>
<keyword evidence="1" id="KW-0808">Transferase</keyword>
<dbReference type="InterPro" id="IPR029044">
    <property type="entry name" value="Nucleotide-diphossugar_trans"/>
</dbReference>
<evidence type="ECO:0008006" key="3">
    <source>
        <dbReference type="Google" id="ProtNLM"/>
    </source>
</evidence>
<sequence>MSLFRNKVQPQSKSKYKIDDKEQKQEIMNQIIEFKHKNLPFVLKPVYNSIIPLHIYTCWHSKDLPPCMRENVEYLKQSNPEFTVHVYDEEMCRAFINEYFIFSVVNAYDRLKPCSYKSDLWRFCVLYIHGGIYMDIKYRCINNFKLIALTEKEHFVRDREEYGGTYTALIVTLPKNEIMWKCIQQIVKNVKTGYYGNTSLDPTGPGLLGSFFTQTEKKEMNMHFECTNIEKYYENIYYIVLYDSIILTYYKQYRDEQKQYQKYEYYGTLWGNKDIYF</sequence>
<evidence type="ECO:0000256" key="1">
    <source>
        <dbReference type="ARBA" id="ARBA00022679"/>
    </source>
</evidence>
<dbReference type="Pfam" id="PF04488">
    <property type="entry name" value="Gly_transf_sug"/>
    <property type="match status" value="1"/>
</dbReference>
<accession>A0A6C0B9R9</accession>
<dbReference type="PANTHER" id="PTHR32385">
    <property type="entry name" value="MANNOSYL PHOSPHORYLINOSITOL CERAMIDE SYNTHASE"/>
    <property type="match status" value="1"/>
</dbReference>
<dbReference type="EMBL" id="MN739102">
    <property type="protein sequence ID" value="QHS88790.1"/>
    <property type="molecule type" value="Genomic_DNA"/>
</dbReference>
<dbReference type="AlphaFoldDB" id="A0A6C0B9R9"/>
<dbReference type="SUPFAM" id="SSF53448">
    <property type="entry name" value="Nucleotide-diphospho-sugar transferases"/>
    <property type="match status" value="1"/>
</dbReference>
<dbReference type="InterPro" id="IPR007577">
    <property type="entry name" value="GlycoTrfase_DXD_sugar-bd_CS"/>
</dbReference>
<name>A0A6C0B9R9_9ZZZZ</name>